<dbReference type="EMBL" id="AWUE01013942">
    <property type="protein sequence ID" value="OMP05562.1"/>
    <property type="molecule type" value="Genomic_DNA"/>
</dbReference>
<name>A0A1R3KEN1_9ROSI</name>
<evidence type="ECO:0000313" key="3">
    <source>
        <dbReference type="Proteomes" id="UP000187203"/>
    </source>
</evidence>
<dbReference type="AlphaFoldDB" id="A0A1R3KEN1"/>
<protein>
    <submittedName>
        <fullName evidence="2">Protransforming growth factor alpha-like protein</fullName>
    </submittedName>
</protein>
<organism evidence="2 3">
    <name type="scientific">Corchorus olitorius</name>
    <dbReference type="NCBI Taxonomy" id="93759"/>
    <lineage>
        <taxon>Eukaryota</taxon>
        <taxon>Viridiplantae</taxon>
        <taxon>Streptophyta</taxon>
        <taxon>Embryophyta</taxon>
        <taxon>Tracheophyta</taxon>
        <taxon>Spermatophyta</taxon>
        <taxon>Magnoliopsida</taxon>
        <taxon>eudicotyledons</taxon>
        <taxon>Gunneridae</taxon>
        <taxon>Pentapetalae</taxon>
        <taxon>rosids</taxon>
        <taxon>malvids</taxon>
        <taxon>Malvales</taxon>
        <taxon>Malvaceae</taxon>
        <taxon>Grewioideae</taxon>
        <taxon>Apeibeae</taxon>
        <taxon>Corchorus</taxon>
    </lineage>
</organism>
<proteinExistence type="predicted"/>
<evidence type="ECO:0000256" key="1">
    <source>
        <dbReference type="SAM" id="MobiDB-lite"/>
    </source>
</evidence>
<sequence length="54" mass="5542">MGPRRSPGILFGSEEGSSTSSCNLISSISHSQVSSHSPKGLPTTKSQPSGPTTR</sequence>
<keyword evidence="3" id="KW-1185">Reference proteome</keyword>
<gene>
    <name evidence="2" type="ORF">COLO4_08757</name>
</gene>
<feature type="compositionally biased region" description="Low complexity" evidence="1">
    <location>
        <begin position="17"/>
        <end position="37"/>
    </location>
</feature>
<comment type="caution">
    <text evidence="2">The sequence shown here is derived from an EMBL/GenBank/DDBJ whole genome shotgun (WGS) entry which is preliminary data.</text>
</comment>
<feature type="compositionally biased region" description="Polar residues" evidence="1">
    <location>
        <begin position="43"/>
        <end position="54"/>
    </location>
</feature>
<accession>A0A1R3KEN1</accession>
<feature type="region of interest" description="Disordered" evidence="1">
    <location>
        <begin position="1"/>
        <end position="54"/>
    </location>
</feature>
<evidence type="ECO:0000313" key="2">
    <source>
        <dbReference type="EMBL" id="OMP05562.1"/>
    </source>
</evidence>
<dbReference type="Proteomes" id="UP000187203">
    <property type="component" value="Unassembled WGS sequence"/>
</dbReference>
<reference evidence="3" key="1">
    <citation type="submission" date="2013-09" db="EMBL/GenBank/DDBJ databases">
        <title>Corchorus olitorius genome sequencing.</title>
        <authorList>
            <person name="Alam M."/>
            <person name="Haque M.S."/>
            <person name="Islam M.S."/>
            <person name="Emdad E.M."/>
            <person name="Islam M.M."/>
            <person name="Ahmed B."/>
            <person name="Halim A."/>
            <person name="Hossen Q.M.M."/>
            <person name="Hossain M.Z."/>
            <person name="Ahmed R."/>
            <person name="Khan M.M."/>
            <person name="Islam R."/>
            <person name="Rashid M.M."/>
            <person name="Khan S.A."/>
            <person name="Rahman M.S."/>
            <person name="Alam M."/>
            <person name="Yahiya A.S."/>
            <person name="Khan M.S."/>
            <person name="Azam M.S."/>
            <person name="Haque T."/>
            <person name="Lashkar M.Z.H."/>
            <person name="Akhand A.I."/>
            <person name="Morshed G."/>
            <person name="Roy S."/>
            <person name="Uddin K.S."/>
            <person name="Rabeya T."/>
            <person name="Hossain A.S."/>
            <person name="Chowdhury A."/>
            <person name="Snigdha A.R."/>
            <person name="Mortoza M.S."/>
            <person name="Matin S.A."/>
            <person name="Hoque S.M.E."/>
            <person name="Islam M.K."/>
            <person name="Roy D.K."/>
            <person name="Haider R."/>
            <person name="Moosa M.M."/>
            <person name="Elias S.M."/>
            <person name="Hasan A.M."/>
            <person name="Jahan S."/>
            <person name="Shafiuddin M."/>
            <person name="Mahmood N."/>
            <person name="Shommy N.S."/>
        </authorList>
    </citation>
    <scope>NUCLEOTIDE SEQUENCE [LARGE SCALE GENOMIC DNA]</scope>
    <source>
        <strain evidence="3">cv. O-4</strain>
    </source>
</reference>